<dbReference type="EMBL" id="MW678949">
    <property type="protein sequence ID" value="QXN75612.1"/>
    <property type="molecule type" value="Genomic_DNA"/>
</dbReference>
<protein>
    <submittedName>
        <fullName evidence="2">Capsid protein</fullName>
    </submittedName>
</protein>
<feature type="region of interest" description="Disordered" evidence="1">
    <location>
        <begin position="1"/>
        <end position="31"/>
    </location>
</feature>
<name>A0A8F5RCD9_9VIRU</name>
<reference evidence="2" key="1">
    <citation type="submission" date="2021-02" db="EMBL/GenBank/DDBJ databases">
        <title>Agricultural practices are the primary influencer of seasonal variation in a dryland aerobiome.</title>
        <authorList>
            <person name="Finn D.R."/>
            <person name="Maldonado J."/>
            <person name="Schmidlin K."/>
            <person name="Kraberger S."/>
            <person name="Fontenele R.S."/>
            <person name="Herckes P."/>
            <person name="Fraser M."/>
            <person name="Garcia-Pichel F."/>
            <person name="Varsani A."/>
        </authorList>
    </citation>
    <scope>NUCLEOTIDE SEQUENCE</scope>
    <source>
        <strain evidence="2">D6_491</strain>
    </source>
</reference>
<evidence type="ECO:0000256" key="1">
    <source>
        <dbReference type="SAM" id="MobiDB-lite"/>
    </source>
</evidence>
<evidence type="ECO:0000313" key="2">
    <source>
        <dbReference type="EMBL" id="QXN75612.1"/>
    </source>
</evidence>
<organism evidence="2">
    <name type="scientific">Genomoviridae sp</name>
    <dbReference type="NCBI Taxonomy" id="2202565"/>
    <lineage>
        <taxon>Viruses</taxon>
        <taxon>Monodnaviria</taxon>
        <taxon>Shotokuvirae</taxon>
        <taxon>Cressdnaviricota</taxon>
        <taxon>Repensiviricetes</taxon>
        <taxon>Geplafuvirales</taxon>
        <taxon>Genomoviridae</taxon>
    </lineage>
</organism>
<proteinExistence type="predicted"/>
<sequence length="309" mass="35487">MAYRRTYRRRTSGRRPTTRRGTPRRSAYKGRTRVFRRSRRPMSKRRVLNITSRKKSDTMMIYTNVIAPRNDLNTDYTTAAAILTGGASGNNNDPYIFLWSPTARDYDTNTADNGKITDNASRTAQTCFMRGLKENCHIQVNNGVPWEWRRIVFTCKGLWISLPATSSQAYYSETSNGYLRTVNEVRNQAWTSLRTVLFKGQQDVDWFEPIIAPTDGKTVSVMYDKTRSLASGNEEGMIRNYKLWHPFNKNLVYGDKESGGETADGHWSTLGKPGMGDVWVCDIFRPRSGADVDDRLIFRPSSTLYWHEK</sequence>
<accession>A0A8F5RCD9</accession>